<dbReference type="Proteomes" id="UP001437256">
    <property type="component" value="Unassembled WGS sequence"/>
</dbReference>
<sequence>MSFFEFYIPPSSDPPSIDTSDLGSPNDINININIQEPNSNRLDADRAAGYTLEWESIESMERWLEGEESRKMVEFVLKEKRKAA</sequence>
<gene>
    <name evidence="1" type="ORF">AAF712_016914</name>
</gene>
<keyword evidence="2" id="KW-1185">Reference proteome</keyword>
<evidence type="ECO:0000313" key="2">
    <source>
        <dbReference type="Proteomes" id="UP001437256"/>
    </source>
</evidence>
<accession>A0ABR2Z5J8</accession>
<dbReference type="EMBL" id="JBBXMP010001950">
    <property type="protein sequence ID" value="KAL0056482.1"/>
    <property type="molecule type" value="Genomic_DNA"/>
</dbReference>
<reference evidence="1 2" key="1">
    <citation type="submission" date="2024-05" db="EMBL/GenBank/DDBJ databases">
        <title>A draft genome resource for the thread blight pathogen Marasmius tenuissimus strain MS-2.</title>
        <authorList>
            <person name="Yulfo-Soto G.E."/>
            <person name="Baruah I.K."/>
            <person name="Amoako-Attah I."/>
            <person name="Bukari Y."/>
            <person name="Meinhardt L.W."/>
            <person name="Bailey B.A."/>
            <person name="Cohen S.P."/>
        </authorList>
    </citation>
    <scope>NUCLEOTIDE SEQUENCE [LARGE SCALE GENOMIC DNA]</scope>
    <source>
        <strain evidence="1 2">MS-2</strain>
    </source>
</reference>
<evidence type="ECO:0000313" key="1">
    <source>
        <dbReference type="EMBL" id="KAL0056482.1"/>
    </source>
</evidence>
<organism evidence="1 2">
    <name type="scientific">Marasmius tenuissimus</name>
    <dbReference type="NCBI Taxonomy" id="585030"/>
    <lineage>
        <taxon>Eukaryota</taxon>
        <taxon>Fungi</taxon>
        <taxon>Dikarya</taxon>
        <taxon>Basidiomycota</taxon>
        <taxon>Agaricomycotina</taxon>
        <taxon>Agaricomycetes</taxon>
        <taxon>Agaricomycetidae</taxon>
        <taxon>Agaricales</taxon>
        <taxon>Marasmiineae</taxon>
        <taxon>Marasmiaceae</taxon>
        <taxon>Marasmius</taxon>
    </lineage>
</organism>
<feature type="non-terminal residue" evidence="1">
    <location>
        <position position="84"/>
    </location>
</feature>
<comment type="caution">
    <text evidence="1">The sequence shown here is derived from an EMBL/GenBank/DDBJ whole genome shotgun (WGS) entry which is preliminary data.</text>
</comment>
<proteinExistence type="predicted"/>
<name>A0ABR2Z5J8_9AGAR</name>
<protein>
    <submittedName>
        <fullName evidence="1">Uncharacterized protein</fullName>
    </submittedName>
</protein>